<dbReference type="Gene3D" id="2.30.30.240">
    <property type="entry name" value="PRC-barrel domain"/>
    <property type="match status" value="2"/>
</dbReference>
<proteinExistence type="predicted"/>
<evidence type="ECO:0000313" key="3">
    <source>
        <dbReference type="Proteomes" id="UP001623592"/>
    </source>
</evidence>
<dbReference type="Pfam" id="PF05239">
    <property type="entry name" value="PRC"/>
    <property type="match status" value="2"/>
</dbReference>
<comment type="caution">
    <text evidence="2">The sequence shown here is derived from an EMBL/GenBank/DDBJ whole genome shotgun (WGS) entry which is preliminary data.</text>
</comment>
<evidence type="ECO:0000313" key="2">
    <source>
        <dbReference type="EMBL" id="MFL0249956.1"/>
    </source>
</evidence>
<dbReference type="RefSeq" id="WP_406786622.1">
    <property type="nucleotide sequence ID" value="NZ_JBJIAA010000004.1"/>
</dbReference>
<organism evidence="2 3">
    <name type="scientific">Clostridium neuense</name>
    <dbReference type="NCBI Taxonomy" id="1728934"/>
    <lineage>
        <taxon>Bacteria</taxon>
        <taxon>Bacillati</taxon>
        <taxon>Bacillota</taxon>
        <taxon>Clostridia</taxon>
        <taxon>Eubacteriales</taxon>
        <taxon>Clostridiaceae</taxon>
        <taxon>Clostridium</taxon>
    </lineage>
</organism>
<dbReference type="SUPFAM" id="SSF50346">
    <property type="entry name" value="PRC-barrel domain"/>
    <property type="match status" value="2"/>
</dbReference>
<protein>
    <submittedName>
        <fullName evidence="2">PRC-barrel domain-containing protein</fullName>
    </submittedName>
</protein>
<keyword evidence="3" id="KW-1185">Reference proteome</keyword>
<reference evidence="2 3" key="1">
    <citation type="submission" date="2024-11" db="EMBL/GenBank/DDBJ databases">
        <authorList>
            <person name="Heng Y.C."/>
            <person name="Lim A.C.H."/>
            <person name="Lee J.K.Y."/>
            <person name="Kittelmann S."/>
        </authorList>
    </citation>
    <scope>NUCLEOTIDE SEQUENCE [LARGE SCALE GENOMIC DNA]</scope>
    <source>
        <strain evidence="2 3">WILCCON 0114</strain>
    </source>
</reference>
<evidence type="ECO:0000259" key="1">
    <source>
        <dbReference type="Pfam" id="PF05239"/>
    </source>
</evidence>
<dbReference type="InterPro" id="IPR011033">
    <property type="entry name" value="PRC_barrel-like_sf"/>
</dbReference>
<feature type="domain" description="PRC-barrel" evidence="1">
    <location>
        <begin position="75"/>
        <end position="130"/>
    </location>
</feature>
<gene>
    <name evidence="2" type="ORF">ACJDT4_05930</name>
</gene>
<feature type="domain" description="PRC-barrel" evidence="1">
    <location>
        <begin position="2"/>
        <end position="53"/>
    </location>
</feature>
<dbReference type="EMBL" id="JBJIAA010000004">
    <property type="protein sequence ID" value="MFL0249956.1"/>
    <property type="molecule type" value="Genomic_DNA"/>
</dbReference>
<accession>A0ABW8TCM1</accession>
<dbReference type="InterPro" id="IPR027275">
    <property type="entry name" value="PRC-brl_dom"/>
</dbReference>
<sequence>MMRSRELILENVYSIRGKRIGIVEDLLVNFNTGTIEGFRINKGSILSRSICISKDSVICVASKLIVKEEEYNGNFVEFKNIKGMEAVNIKGVILGSIEEIIFDEMNLAIKGIIISKGIFDNMISGKKVILQGDYIMGKSSLLCLSKQEKFNFVRIFHDIAMEVDKNEKGV</sequence>
<dbReference type="Proteomes" id="UP001623592">
    <property type="component" value="Unassembled WGS sequence"/>
</dbReference>
<name>A0ABW8TCM1_9CLOT</name>